<feature type="compositionally biased region" description="Polar residues" evidence="4">
    <location>
        <begin position="21"/>
        <end position="30"/>
    </location>
</feature>
<evidence type="ECO:0000256" key="1">
    <source>
        <dbReference type="ARBA" id="ARBA00007626"/>
    </source>
</evidence>
<dbReference type="Pfam" id="PF13041">
    <property type="entry name" value="PPR_2"/>
    <property type="match status" value="1"/>
</dbReference>
<organism evidence="5 6">
    <name type="scientific">Ziziphus jujuba var. spinosa</name>
    <dbReference type="NCBI Taxonomy" id="714518"/>
    <lineage>
        <taxon>Eukaryota</taxon>
        <taxon>Viridiplantae</taxon>
        <taxon>Streptophyta</taxon>
        <taxon>Embryophyta</taxon>
        <taxon>Tracheophyta</taxon>
        <taxon>Spermatophyta</taxon>
        <taxon>Magnoliopsida</taxon>
        <taxon>eudicotyledons</taxon>
        <taxon>Gunneridae</taxon>
        <taxon>Pentapetalae</taxon>
        <taxon>rosids</taxon>
        <taxon>fabids</taxon>
        <taxon>Rosales</taxon>
        <taxon>Rhamnaceae</taxon>
        <taxon>Paliureae</taxon>
        <taxon>Ziziphus</taxon>
    </lineage>
</organism>
<dbReference type="AlphaFoldDB" id="A0A978UWK7"/>
<dbReference type="EMBL" id="JAEACU010000008">
    <property type="protein sequence ID" value="KAH7519373.1"/>
    <property type="molecule type" value="Genomic_DNA"/>
</dbReference>
<dbReference type="InterPro" id="IPR011990">
    <property type="entry name" value="TPR-like_helical_dom_sf"/>
</dbReference>
<proteinExistence type="inferred from homology"/>
<accession>A0A978UWK7</accession>
<name>A0A978UWK7_ZIZJJ</name>
<comment type="similarity">
    <text evidence="1">Belongs to the PPR family. P subfamily.</text>
</comment>
<dbReference type="NCBIfam" id="TIGR00756">
    <property type="entry name" value="PPR"/>
    <property type="match status" value="2"/>
</dbReference>
<evidence type="ECO:0000256" key="2">
    <source>
        <dbReference type="ARBA" id="ARBA00022737"/>
    </source>
</evidence>
<reference evidence="5" key="1">
    <citation type="journal article" date="2021" name="Front. Plant Sci.">
        <title>Chromosome-Scale Genome Assembly for Chinese Sour Jujube and Insights Into Its Genome Evolution and Domestication Signature.</title>
        <authorList>
            <person name="Shen L.-Y."/>
            <person name="Luo H."/>
            <person name="Wang X.-L."/>
            <person name="Wang X.-M."/>
            <person name="Qiu X.-J."/>
            <person name="Liu H."/>
            <person name="Zhou S.-S."/>
            <person name="Jia K.-H."/>
            <person name="Nie S."/>
            <person name="Bao Y.-T."/>
            <person name="Zhang R.-G."/>
            <person name="Yun Q.-Z."/>
            <person name="Chai Y.-H."/>
            <person name="Lu J.-Y."/>
            <person name="Li Y."/>
            <person name="Zhao S.-W."/>
            <person name="Mao J.-F."/>
            <person name="Jia S.-G."/>
            <person name="Mao Y.-M."/>
        </authorList>
    </citation>
    <scope>NUCLEOTIDE SEQUENCE</scope>
    <source>
        <strain evidence="5">AT0</strain>
        <tissue evidence="5">Leaf</tissue>
    </source>
</reference>
<evidence type="ECO:0008006" key="7">
    <source>
        <dbReference type="Google" id="ProtNLM"/>
    </source>
</evidence>
<feature type="repeat" description="PPR" evidence="3">
    <location>
        <begin position="123"/>
        <end position="157"/>
    </location>
</feature>
<keyword evidence="2" id="KW-0677">Repeat</keyword>
<dbReference type="Gene3D" id="1.25.40.10">
    <property type="entry name" value="Tetratricopeptide repeat domain"/>
    <property type="match status" value="1"/>
</dbReference>
<dbReference type="InterPro" id="IPR002885">
    <property type="entry name" value="PPR_rpt"/>
</dbReference>
<feature type="repeat" description="PPR" evidence="3">
    <location>
        <begin position="88"/>
        <end position="122"/>
    </location>
</feature>
<dbReference type="Proteomes" id="UP000813462">
    <property type="component" value="Unassembled WGS sequence"/>
</dbReference>
<evidence type="ECO:0000313" key="6">
    <source>
        <dbReference type="Proteomes" id="UP000813462"/>
    </source>
</evidence>
<evidence type="ECO:0000313" key="5">
    <source>
        <dbReference type="EMBL" id="KAH7519373.1"/>
    </source>
</evidence>
<feature type="region of interest" description="Disordered" evidence="4">
    <location>
        <begin position="8"/>
        <end position="30"/>
    </location>
</feature>
<dbReference type="PANTHER" id="PTHR47447">
    <property type="entry name" value="OS03G0856100 PROTEIN"/>
    <property type="match status" value="1"/>
</dbReference>
<dbReference type="PROSITE" id="PS51375">
    <property type="entry name" value="PPR"/>
    <property type="match status" value="2"/>
</dbReference>
<sequence>MNLIRYPESTVDGVKDEENSSADTDQWSSSPYMDQLANQVNPTDHSSQQFSLSRGRRVQANEGLAKMGRADLAGSVLDKLMKQGGYLDIVMYNTLINALGKAGRMDEVNKLFEQMRTSGINPDIVTFNTLIEVHSKAGRLKEAYKFLKMVLDAGCTPNHITDTTLDFLGKEIDKLSIIAHQHIPQWEKMCGLFLVVETSIRAIIHLVSRHLHQLFVSFFCYLFNEDQSKQIRGNRTDGAWGGNSDEDSIQVDVQTQRLDVEHSLIGLYKQVRWLLTMALRPREIWV</sequence>
<evidence type="ECO:0000256" key="3">
    <source>
        <dbReference type="PROSITE-ProRule" id="PRU00708"/>
    </source>
</evidence>
<evidence type="ECO:0000256" key="4">
    <source>
        <dbReference type="SAM" id="MobiDB-lite"/>
    </source>
</evidence>
<gene>
    <name evidence="5" type="ORF">FEM48_Zijuj08G0029200</name>
</gene>
<dbReference type="PANTHER" id="PTHR47447:SF28">
    <property type="entry name" value="PENTACOTRIPEPTIDE-REPEAT REGION OF PRORP DOMAIN-CONTAINING PROTEIN"/>
    <property type="match status" value="1"/>
</dbReference>
<comment type="caution">
    <text evidence="5">The sequence shown here is derived from an EMBL/GenBank/DDBJ whole genome shotgun (WGS) entry which is preliminary data.</text>
</comment>
<protein>
    <recommendedName>
        <fullName evidence="7">Pentatricopeptide repeat-containing protein</fullName>
    </recommendedName>
</protein>